<protein>
    <submittedName>
        <fullName evidence="5">FAD-binding oxidoreductase</fullName>
    </submittedName>
</protein>
<dbReference type="PROSITE" id="PS51387">
    <property type="entry name" value="FAD_PCMH"/>
    <property type="match status" value="1"/>
</dbReference>
<dbReference type="GO" id="GO:1903457">
    <property type="term" value="P:lactate catabolic process"/>
    <property type="evidence" value="ECO:0007669"/>
    <property type="project" value="TreeGrafter"/>
</dbReference>
<dbReference type="InterPro" id="IPR016166">
    <property type="entry name" value="FAD-bd_PCMH"/>
</dbReference>
<dbReference type="SUPFAM" id="SSF55103">
    <property type="entry name" value="FAD-linked oxidases, C-terminal domain"/>
    <property type="match status" value="1"/>
</dbReference>
<reference evidence="5" key="1">
    <citation type="submission" date="2018-10" db="EMBL/GenBank/DDBJ databases">
        <title>Schaedlerella arabinophila gen. nov. sp. nov., isolated from the mouse intestinal tract and comparative analysis with the genome of the closely related altered Schaedler flora strain ASF502.</title>
        <authorList>
            <person name="Miyake S."/>
            <person name="Soh M."/>
            <person name="Seedorf H."/>
        </authorList>
    </citation>
    <scope>NUCLEOTIDE SEQUENCE [LARGE SCALE GENOMIC DNA]</scope>
    <source>
        <strain evidence="5">DSM 106076</strain>
    </source>
</reference>
<dbReference type="AlphaFoldDB" id="A0A426DDI2"/>
<evidence type="ECO:0000256" key="1">
    <source>
        <dbReference type="ARBA" id="ARBA00022630"/>
    </source>
</evidence>
<dbReference type="GO" id="GO:0008720">
    <property type="term" value="F:D-lactate dehydrogenase (NAD+) activity"/>
    <property type="evidence" value="ECO:0007669"/>
    <property type="project" value="TreeGrafter"/>
</dbReference>
<dbReference type="InterPro" id="IPR006094">
    <property type="entry name" value="Oxid_FAD_bind_N"/>
</dbReference>
<dbReference type="InterPro" id="IPR036318">
    <property type="entry name" value="FAD-bd_PCMH-like_sf"/>
</dbReference>
<name>A0A426DDI2_9FIRM</name>
<gene>
    <name evidence="5" type="ORF">EBB54_05605</name>
</gene>
<dbReference type="EMBL" id="RHJS01000002">
    <property type="protein sequence ID" value="RRK30909.1"/>
    <property type="molecule type" value="Genomic_DNA"/>
</dbReference>
<proteinExistence type="predicted"/>
<dbReference type="Gene3D" id="3.30.465.10">
    <property type="match status" value="1"/>
</dbReference>
<dbReference type="Proteomes" id="UP000274920">
    <property type="component" value="Unassembled WGS sequence"/>
</dbReference>
<organism evidence="5 6">
    <name type="scientific">Schaedlerella arabinosiphila</name>
    <dbReference type="NCBI Taxonomy" id="2044587"/>
    <lineage>
        <taxon>Bacteria</taxon>
        <taxon>Bacillati</taxon>
        <taxon>Bacillota</taxon>
        <taxon>Clostridia</taxon>
        <taxon>Lachnospirales</taxon>
        <taxon>Lachnospiraceae</taxon>
        <taxon>Schaedlerella</taxon>
    </lineage>
</organism>
<evidence type="ECO:0000256" key="3">
    <source>
        <dbReference type="ARBA" id="ARBA00023002"/>
    </source>
</evidence>
<dbReference type="PANTHER" id="PTHR11748">
    <property type="entry name" value="D-LACTATE DEHYDROGENASE"/>
    <property type="match status" value="1"/>
</dbReference>
<evidence type="ECO:0000313" key="6">
    <source>
        <dbReference type="Proteomes" id="UP000274920"/>
    </source>
</evidence>
<dbReference type="Pfam" id="PF01565">
    <property type="entry name" value="FAD_binding_4"/>
    <property type="match status" value="1"/>
</dbReference>
<keyword evidence="3" id="KW-0560">Oxidoreductase</keyword>
<sequence>MNQLIHIMKRRRLHMSILEGLRAIVGNEHATDIPEICRSYAYSTSFTARYEHIPDFVVQPQSTEQVSEILKFANAHHIPVTPKGLVSGGGYGGPFYGGILLDLLYMDKVIKVDPVDMKAVAEAGCSFFKLSQEIFKQGMMIPTTQYTCGPNAAASLITPAIAFGKTRYGRNCELVDGIEVVLPTGEICRLGSLAYDDTEFGPYTKYICGPDLIGLYIMSNGAFGIVTKVAYGCQKRPPVWSGASYFWKESEIKACSEFMSEATAMEVYDIHMNDRWKYDLPTRGKDAKKKMPGLLDLLPEDAYFFIESTLTAFSQEEMDAKLKQMDALAEKYGGVKMGNELGGEFFAKWPTVHSVPHFFCHLLGSVYEIGKFNYQFIFDSIVYPTSKFDIVYLKMKELFEKYGFWGYPAVSVIDAFPIKGQTVCTQTWTYLNTRDQEMVDRVFAFREEFREWFGSMGGTNQMTVPPLGPDYEWKNQPGHYKMLQRFKEALDPNHICSPATFEMEV</sequence>
<feature type="domain" description="FAD-binding PCMH-type" evidence="4">
    <location>
        <begin position="50"/>
        <end position="236"/>
    </location>
</feature>
<evidence type="ECO:0000256" key="2">
    <source>
        <dbReference type="ARBA" id="ARBA00022827"/>
    </source>
</evidence>
<dbReference type="GO" id="GO:0071949">
    <property type="term" value="F:FAD binding"/>
    <property type="evidence" value="ECO:0007669"/>
    <property type="project" value="InterPro"/>
</dbReference>
<dbReference type="InterPro" id="IPR016164">
    <property type="entry name" value="FAD-linked_Oxase-like_C"/>
</dbReference>
<keyword evidence="1" id="KW-0285">Flavoprotein</keyword>
<dbReference type="Gene3D" id="3.30.43.10">
    <property type="entry name" value="Uridine Diphospho-n-acetylenolpyruvylglucosamine Reductase, domain 2"/>
    <property type="match status" value="1"/>
</dbReference>
<keyword evidence="2" id="KW-0274">FAD</keyword>
<accession>A0A426DDI2</accession>
<evidence type="ECO:0000313" key="5">
    <source>
        <dbReference type="EMBL" id="RRK30909.1"/>
    </source>
</evidence>
<keyword evidence="6" id="KW-1185">Reference proteome</keyword>
<evidence type="ECO:0000259" key="4">
    <source>
        <dbReference type="PROSITE" id="PS51387"/>
    </source>
</evidence>
<dbReference type="PANTHER" id="PTHR11748:SF118">
    <property type="entry name" value="ALKYLDIHYDROXYACETONEPHOSPHATE SYNTHASE (PRECURSOR)"/>
    <property type="match status" value="1"/>
</dbReference>
<dbReference type="GO" id="GO:0004458">
    <property type="term" value="F:D-lactate dehydrogenase (cytochrome) activity"/>
    <property type="evidence" value="ECO:0007669"/>
    <property type="project" value="TreeGrafter"/>
</dbReference>
<dbReference type="SUPFAM" id="SSF56176">
    <property type="entry name" value="FAD-binding/transporter-associated domain-like"/>
    <property type="match status" value="1"/>
</dbReference>
<dbReference type="InterPro" id="IPR016167">
    <property type="entry name" value="FAD-bd_PCMH_sub1"/>
</dbReference>
<dbReference type="InterPro" id="IPR016169">
    <property type="entry name" value="FAD-bd_PCMH_sub2"/>
</dbReference>
<comment type="caution">
    <text evidence="5">The sequence shown here is derived from an EMBL/GenBank/DDBJ whole genome shotgun (WGS) entry which is preliminary data.</text>
</comment>